<sequence>MARISTFGRDIKLIVDKNLSPQARQKFAAAEARRILSDVQASNARVFGEAPQHTTIVDGKIGAPLESVNPEHGKIVFEFQLVGPVLEWIGEQLVLNSPVLTGRYRDSHVMLADGVEVDVDAGEKAPAADEYKFVNTRPYSRKIERGLSDQAPDGVFEVVADSARRRFGNIANIKFTYVALYVPASRAKSERAAERESRNPAIVVRPR</sequence>
<accession>A0A2U1SSS2</accession>
<evidence type="ECO:0000313" key="1">
    <source>
        <dbReference type="EMBL" id="PWB94660.1"/>
    </source>
</evidence>
<protein>
    <submittedName>
        <fullName evidence="1">Uncharacterized protein</fullName>
    </submittedName>
</protein>
<dbReference type="AlphaFoldDB" id="A0A2U1SSS2"/>
<dbReference type="OrthoDB" id="7303458at2"/>
<gene>
    <name evidence="1" type="ORF">C5689_06245</name>
</gene>
<dbReference type="Proteomes" id="UP000245137">
    <property type="component" value="Unassembled WGS sequence"/>
</dbReference>
<reference evidence="1 2" key="1">
    <citation type="journal article" date="2018" name="Appl. Microbiol. Biotechnol.">
        <title>Co-cultivation of the strictly anaerobic methanogen Methanosarcina barkeri with aerobic methanotrophs in an oxygen-limited membrane bioreactor.</title>
        <authorList>
            <person name="In 't Zandt M.H."/>
            <person name="van den Bosch T.J.M."/>
            <person name="Rijkers R."/>
            <person name="van Kessel M.A.H.J."/>
            <person name="Jetten M.S.M."/>
            <person name="Welte C.U."/>
        </authorList>
    </citation>
    <scope>NUCLEOTIDE SEQUENCE [LARGE SCALE GENOMIC DNA]</scope>
    <source>
        <strain evidence="1 2">DSM 17706</strain>
    </source>
</reference>
<evidence type="ECO:0000313" key="2">
    <source>
        <dbReference type="Proteomes" id="UP000245137"/>
    </source>
</evidence>
<name>A0A2U1SSS2_METSR</name>
<keyword evidence="2" id="KW-1185">Reference proteome</keyword>
<dbReference type="RefSeq" id="WP_108916413.1">
    <property type="nucleotide sequence ID" value="NZ_PUIV01000006.1"/>
</dbReference>
<comment type="caution">
    <text evidence="1">The sequence shown here is derived from an EMBL/GenBank/DDBJ whole genome shotgun (WGS) entry which is preliminary data.</text>
</comment>
<dbReference type="EMBL" id="PUIV01000006">
    <property type="protein sequence ID" value="PWB94660.1"/>
    <property type="molecule type" value="Genomic_DNA"/>
</dbReference>
<proteinExistence type="predicted"/>
<organism evidence="1 2">
    <name type="scientific">Methylosinus sporium</name>
    <dbReference type="NCBI Taxonomy" id="428"/>
    <lineage>
        <taxon>Bacteria</taxon>
        <taxon>Pseudomonadati</taxon>
        <taxon>Pseudomonadota</taxon>
        <taxon>Alphaproteobacteria</taxon>
        <taxon>Hyphomicrobiales</taxon>
        <taxon>Methylocystaceae</taxon>
        <taxon>Methylosinus</taxon>
    </lineage>
</organism>